<dbReference type="EMBL" id="HACG01034399">
    <property type="protein sequence ID" value="CEK81264.1"/>
    <property type="molecule type" value="Transcribed_RNA"/>
</dbReference>
<reference evidence="1" key="1">
    <citation type="submission" date="2014-12" db="EMBL/GenBank/DDBJ databases">
        <title>Insight into the proteome of Arion vulgaris.</title>
        <authorList>
            <person name="Aradska J."/>
            <person name="Bulat T."/>
            <person name="Smidak R."/>
            <person name="Sarate P."/>
            <person name="Gangsoo J."/>
            <person name="Sialana F."/>
            <person name="Bilban M."/>
            <person name="Lubec G."/>
        </authorList>
    </citation>
    <scope>NUCLEOTIDE SEQUENCE</scope>
    <source>
        <tissue evidence="1">Skin</tissue>
    </source>
</reference>
<evidence type="ECO:0008006" key="2">
    <source>
        <dbReference type="Google" id="ProtNLM"/>
    </source>
</evidence>
<name>A0A0B7AJS9_9EUPU</name>
<evidence type="ECO:0000313" key="1">
    <source>
        <dbReference type="EMBL" id="CEK81264.1"/>
    </source>
</evidence>
<sequence length="56" mass="6427">MRLVINCTTCEGCWSTIQSMVKKIDCCPKLQGCHRLERDVEVLIRGLNKTKVECKD</sequence>
<dbReference type="AlphaFoldDB" id="A0A0B7AJS9"/>
<gene>
    <name evidence="1" type="primary">ORF125172</name>
</gene>
<protein>
    <recommendedName>
        <fullName evidence="2">HMA domain-containing protein</fullName>
    </recommendedName>
</protein>
<organism evidence="1">
    <name type="scientific">Arion vulgaris</name>
    <dbReference type="NCBI Taxonomy" id="1028688"/>
    <lineage>
        <taxon>Eukaryota</taxon>
        <taxon>Metazoa</taxon>
        <taxon>Spiralia</taxon>
        <taxon>Lophotrochozoa</taxon>
        <taxon>Mollusca</taxon>
        <taxon>Gastropoda</taxon>
        <taxon>Heterobranchia</taxon>
        <taxon>Euthyneura</taxon>
        <taxon>Panpulmonata</taxon>
        <taxon>Eupulmonata</taxon>
        <taxon>Stylommatophora</taxon>
        <taxon>Helicina</taxon>
        <taxon>Arionoidea</taxon>
        <taxon>Arionidae</taxon>
        <taxon>Arion</taxon>
    </lineage>
</organism>
<proteinExistence type="predicted"/>
<accession>A0A0B7AJS9</accession>